<dbReference type="Proteomes" id="UP000606396">
    <property type="component" value="Unassembled WGS sequence"/>
</dbReference>
<keyword evidence="1" id="KW-0223">Dioxygenase</keyword>
<sequence>MPNPNLTDSANNPIVYAPTQTEPANKYANYSQASSAFDISEVDNFPLDSDYDLTTEQIHNFQHDGHLLVRGVVSSKEIAIYKPALVETVDRYDREHQAMEKTVSGQSQGWQFVENLYQLDLVAQRFVLARRFGKIAADLLGVDTVRLFRDQSYFKKPGGGNTPWHQDGYFMPLDTTQIITMWIALSEVSPEMAPMTFASGSHQQGYIGASMPLDESMDEFEQSIIKSGFQLKNYGAMAAGDASFHSGWTLHSSRKNTSDRTREALVIVYYADGARVTMPPVPADALPQEQFAAVIRQRNLSTCLPGLKPGDLAETSMNPIVYRRTT</sequence>
<dbReference type="RefSeq" id="WP_190952723.1">
    <property type="nucleotide sequence ID" value="NZ_JACJTC010000045.1"/>
</dbReference>
<organism evidence="1 2">
    <name type="scientific">Nostoc punctiforme FACHB-252</name>
    <dbReference type="NCBI Taxonomy" id="1357509"/>
    <lineage>
        <taxon>Bacteria</taxon>
        <taxon>Bacillati</taxon>
        <taxon>Cyanobacteriota</taxon>
        <taxon>Cyanophyceae</taxon>
        <taxon>Nostocales</taxon>
        <taxon>Nostocaceae</taxon>
        <taxon>Nostoc</taxon>
    </lineage>
</organism>
<dbReference type="PANTHER" id="PTHR20883">
    <property type="entry name" value="PHYTANOYL-COA DIOXYGENASE DOMAIN CONTAINING 1"/>
    <property type="match status" value="1"/>
</dbReference>
<gene>
    <name evidence="1" type="ORF">H6G94_34390</name>
</gene>
<evidence type="ECO:0000313" key="1">
    <source>
        <dbReference type="EMBL" id="MBD2616271.1"/>
    </source>
</evidence>
<dbReference type="EMBL" id="JACJTC010000045">
    <property type="protein sequence ID" value="MBD2616271.1"/>
    <property type="molecule type" value="Genomic_DNA"/>
</dbReference>
<evidence type="ECO:0000313" key="2">
    <source>
        <dbReference type="Proteomes" id="UP000606396"/>
    </source>
</evidence>
<dbReference type="PANTHER" id="PTHR20883:SF49">
    <property type="entry name" value="PHYTANOYL-COA DIOXYGENASE"/>
    <property type="match status" value="1"/>
</dbReference>
<proteinExistence type="predicted"/>
<dbReference type="SUPFAM" id="SSF51197">
    <property type="entry name" value="Clavaminate synthase-like"/>
    <property type="match status" value="1"/>
</dbReference>
<keyword evidence="1" id="KW-0560">Oxidoreductase</keyword>
<dbReference type="Gene3D" id="2.60.120.620">
    <property type="entry name" value="q2cbj1_9rhob like domain"/>
    <property type="match status" value="1"/>
</dbReference>
<name>A0ABR8HK75_NOSPU</name>
<reference evidence="1 2" key="1">
    <citation type="journal article" date="2020" name="ISME J.">
        <title>Comparative genomics reveals insights into cyanobacterial evolution and habitat adaptation.</title>
        <authorList>
            <person name="Chen M.Y."/>
            <person name="Teng W.K."/>
            <person name="Zhao L."/>
            <person name="Hu C.X."/>
            <person name="Zhou Y.K."/>
            <person name="Han B.P."/>
            <person name="Song L.R."/>
            <person name="Shu W.S."/>
        </authorList>
    </citation>
    <scope>NUCLEOTIDE SEQUENCE [LARGE SCALE GENOMIC DNA]</scope>
    <source>
        <strain evidence="1 2">FACHB-252</strain>
    </source>
</reference>
<dbReference type="InterPro" id="IPR008775">
    <property type="entry name" value="Phytyl_CoA_dOase-like"/>
</dbReference>
<protein>
    <submittedName>
        <fullName evidence="1">Phytanoyl-CoA dioxygenase family protein</fullName>
    </submittedName>
</protein>
<comment type="caution">
    <text evidence="1">The sequence shown here is derived from an EMBL/GenBank/DDBJ whole genome shotgun (WGS) entry which is preliminary data.</text>
</comment>
<dbReference type="Pfam" id="PF05721">
    <property type="entry name" value="PhyH"/>
    <property type="match status" value="1"/>
</dbReference>
<dbReference type="GO" id="GO:0051213">
    <property type="term" value="F:dioxygenase activity"/>
    <property type="evidence" value="ECO:0007669"/>
    <property type="project" value="UniProtKB-KW"/>
</dbReference>
<keyword evidence="2" id="KW-1185">Reference proteome</keyword>
<accession>A0ABR8HK75</accession>